<name>E9H0U5_DAPPU</name>
<evidence type="ECO:0000256" key="6">
    <source>
        <dbReference type="ARBA" id="ARBA00022525"/>
    </source>
</evidence>
<dbReference type="EC" id="3.5.4.4" evidence="4"/>
<evidence type="ECO:0000256" key="1">
    <source>
        <dbReference type="ARBA" id="ARBA00001947"/>
    </source>
</evidence>
<comment type="similarity">
    <text evidence="3">Belongs to the metallo-dependent hydrolases superfamily. Adenosine and AMP deaminases family. ADGF subfamily.</text>
</comment>
<dbReference type="STRING" id="6669.E9H0U5"/>
<dbReference type="HOGENOM" id="CLU_022829_3_0_1"/>
<dbReference type="InterPro" id="IPR032466">
    <property type="entry name" value="Metal_Hydrolase"/>
</dbReference>
<dbReference type="GO" id="GO:0046103">
    <property type="term" value="P:inosine biosynthetic process"/>
    <property type="evidence" value="ECO:0000318"/>
    <property type="project" value="GO_Central"/>
</dbReference>
<dbReference type="GO" id="GO:0006154">
    <property type="term" value="P:adenosine catabolic process"/>
    <property type="evidence" value="ECO:0000318"/>
    <property type="project" value="GO_Central"/>
</dbReference>
<dbReference type="Pfam" id="PF08451">
    <property type="entry name" value="A_deaminase_N"/>
    <property type="match status" value="1"/>
</dbReference>
<feature type="domain" description="Adenosine deaminase" evidence="12">
    <location>
        <begin position="202"/>
        <end position="491"/>
    </location>
</feature>
<dbReference type="PANTHER" id="PTHR11409">
    <property type="entry name" value="ADENOSINE DEAMINASE"/>
    <property type="match status" value="1"/>
</dbReference>
<dbReference type="GO" id="GO:0046872">
    <property type="term" value="F:metal ion binding"/>
    <property type="evidence" value="ECO:0007669"/>
    <property type="project" value="UniProtKB-KW"/>
</dbReference>
<dbReference type="eggNOG" id="KOG1097">
    <property type="taxonomic scope" value="Eukaryota"/>
</dbReference>
<comment type="catalytic activity">
    <reaction evidence="10">
        <text>adenosine + H2O + H(+) = inosine + NH4(+)</text>
        <dbReference type="Rhea" id="RHEA:24408"/>
        <dbReference type="ChEBI" id="CHEBI:15377"/>
        <dbReference type="ChEBI" id="CHEBI:15378"/>
        <dbReference type="ChEBI" id="CHEBI:16335"/>
        <dbReference type="ChEBI" id="CHEBI:17596"/>
        <dbReference type="ChEBI" id="CHEBI:28938"/>
        <dbReference type="EC" id="3.5.4.4"/>
    </reaction>
</comment>
<evidence type="ECO:0000259" key="12">
    <source>
        <dbReference type="Pfam" id="PF00962"/>
    </source>
</evidence>
<dbReference type="OMA" id="YQPRQTM"/>
<dbReference type="CDD" id="cd01321">
    <property type="entry name" value="ADGF"/>
    <property type="match status" value="1"/>
</dbReference>
<dbReference type="SUPFAM" id="SSF51556">
    <property type="entry name" value="Metallo-dependent hydrolases"/>
    <property type="match status" value="1"/>
</dbReference>
<dbReference type="FunCoup" id="E9H0U5">
    <property type="interactions" value="168"/>
</dbReference>
<dbReference type="InterPro" id="IPR001365">
    <property type="entry name" value="A_deaminase_dom"/>
</dbReference>
<feature type="signal peptide" evidence="11">
    <location>
        <begin position="1"/>
        <end position="24"/>
    </location>
</feature>
<evidence type="ECO:0000256" key="2">
    <source>
        <dbReference type="ARBA" id="ARBA00004613"/>
    </source>
</evidence>
<dbReference type="Gene3D" id="3.20.20.140">
    <property type="entry name" value="Metal-dependent hydrolases"/>
    <property type="match status" value="1"/>
</dbReference>
<organism evidence="14 15">
    <name type="scientific">Daphnia pulex</name>
    <name type="common">Water flea</name>
    <dbReference type="NCBI Taxonomy" id="6669"/>
    <lineage>
        <taxon>Eukaryota</taxon>
        <taxon>Metazoa</taxon>
        <taxon>Ecdysozoa</taxon>
        <taxon>Arthropoda</taxon>
        <taxon>Crustacea</taxon>
        <taxon>Branchiopoda</taxon>
        <taxon>Diplostraca</taxon>
        <taxon>Cladocera</taxon>
        <taxon>Anomopoda</taxon>
        <taxon>Daphniidae</taxon>
        <taxon>Daphnia</taxon>
    </lineage>
</organism>
<protein>
    <recommendedName>
        <fullName evidence="5">Adenosine deaminase</fullName>
        <ecNumber evidence="4">3.5.4.4</ecNumber>
    </recommendedName>
</protein>
<evidence type="ECO:0000313" key="15">
    <source>
        <dbReference type="Proteomes" id="UP000000305"/>
    </source>
</evidence>
<dbReference type="Pfam" id="PF00962">
    <property type="entry name" value="A_deaminase"/>
    <property type="match status" value="1"/>
</dbReference>
<dbReference type="InterPro" id="IPR013659">
    <property type="entry name" value="A_deaminase_N"/>
</dbReference>
<keyword evidence="9" id="KW-0378">Hydrolase</keyword>
<dbReference type="FunFam" id="3.20.20.140:FF:000017">
    <property type="entry name" value="Adenosine deaminase 2"/>
    <property type="match status" value="1"/>
</dbReference>
<keyword evidence="8 11" id="KW-0732">Signal</keyword>
<keyword evidence="15" id="KW-1185">Reference proteome</keyword>
<evidence type="ECO:0000313" key="14">
    <source>
        <dbReference type="EMBL" id="EFX74640.1"/>
    </source>
</evidence>
<dbReference type="InterPro" id="IPR006330">
    <property type="entry name" value="Ado/ade_deaminase"/>
</dbReference>
<evidence type="ECO:0000256" key="7">
    <source>
        <dbReference type="ARBA" id="ARBA00022723"/>
    </source>
</evidence>
<dbReference type="OrthoDB" id="7202371at2759"/>
<dbReference type="GO" id="GO:0005615">
    <property type="term" value="C:extracellular space"/>
    <property type="evidence" value="ECO:0000318"/>
    <property type="project" value="GO_Central"/>
</dbReference>
<dbReference type="NCBIfam" id="TIGR01431">
    <property type="entry name" value="adm_rel"/>
    <property type="match status" value="1"/>
</dbReference>
<feature type="chain" id="PRO_5003237896" description="Adenosine deaminase" evidence="11">
    <location>
        <begin position="25"/>
        <end position="516"/>
    </location>
</feature>
<comment type="cofactor">
    <cofactor evidence="1">
        <name>Zn(2+)</name>
        <dbReference type="ChEBI" id="CHEBI:29105"/>
    </cofactor>
</comment>
<keyword evidence="6" id="KW-0964">Secreted</keyword>
<evidence type="ECO:0000256" key="4">
    <source>
        <dbReference type="ARBA" id="ARBA00012784"/>
    </source>
</evidence>
<evidence type="ECO:0000256" key="11">
    <source>
        <dbReference type="SAM" id="SignalP"/>
    </source>
</evidence>
<reference evidence="14 15" key="1">
    <citation type="journal article" date="2011" name="Science">
        <title>The ecoresponsive genome of Daphnia pulex.</title>
        <authorList>
            <person name="Colbourne J.K."/>
            <person name="Pfrender M.E."/>
            <person name="Gilbert D."/>
            <person name="Thomas W.K."/>
            <person name="Tucker A."/>
            <person name="Oakley T.H."/>
            <person name="Tokishita S."/>
            <person name="Aerts A."/>
            <person name="Arnold G.J."/>
            <person name="Basu M.K."/>
            <person name="Bauer D.J."/>
            <person name="Caceres C.E."/>
            <person name="Carmel L."/>
            <person name="Casola C."/>
            <person name="Choi J.H."/>
            <person name="Detter J.C."/>
            <person name="Dong Q."/>
            <person name="Dusheyko S."/>
            <person name="Eads B.D."/>
            <person name="Frohlich T."/>
            <person name="Geiler-Samerotte K.A."/>
            <person name="Gerlach D."/>
            <person name="Hatcher P."/>
            <person name="Jogdeo S."/>
            <person name="Krijgsveld J."/>
            <person name="Kriventseva E.V."/>
            <person name="Kultz D."/>
            <person name="Laforsch C."/>
            <person name="Lindquist E."/>
            <person name="Lopez J."/>
            <person name="Manak J.R."/>
            <person name="Muller J."/>
            <person name="Pangilinan J."/>
            <person name="Patwardhan R.P."/>
            <person name="Pitluck S."/>
            <person name="Pritham E.J."/>
            <person name="Rechtsteiner A."/>
            <person name="Rho M."/>
            <person name="Rogozin I.B."/>
            <person name="Sakarya O."/>
            <person name="Salamov A."/>
            <person name="Schaack S."/>
            <person name="Shapiro H."/>
            <person name="Shiga Y."/>
            <person name="Skalitzky C."/>
            <person name="Smith Z."/>
            <person name="Souvorov A."/>
            <person name="Sung W."/>
            <person name="Tang Z."/>
            <person name="Tsuchiya D."/>
            <person name="Tu H."/>
            <person name="Vos H."/>
            <person name="Wang M."/>
            <person name="Wolf Y.I."/>
            <person name="Yamagata H."/>
            <person name="Yamada T."/>
            <person name="Ye Y."/>
            <person name="Shaw J.R."/>
            <person name="Andrews J."/>
            <person name="Crease T.J."/>
            <person name="Tang H."/>
            <person name="Lucas S.M."/>
            <person name="Robertson H.M."/>
            <person name="Bork P."/>
            <person name="Koonin E.V."/>
            <person name="Zdobnov E.M."/>
            <person name="Grigoriev I.V."/>
            <person name="Lynch M."/>
            <person name="Boore J.L."/>
        </authorList>
    </citation>
    <scope>NUCLEOTIDE SEQUENCE [LARGE SCALE GENOMIC DNA]</scope>
</reference>
<dbReference type="KEGG" id="dpx:DAPPUDRAFT_307202"/>
<accession>E9H0U5</accession>
<evidence type="ECO:0000256" key="8">
    <source>
        <dbReference type="ARBA" id="ARBA00022729"/>
    </source>
</evidence>
<evidence type="ECO:0000256" key="3">
    <source>
        <dbReference type="ARBA" id="ARBA00006083"/>
    </source>
</evidence>
<evidence type="ECO:0000256" key="9">
    <source>
        <dbReference type="ARBA" id="ARBA00022801"/>
    </source>
</evidence>
<evidence type="ECO:0000259" key="13">
    <source>
        <dbReference type="Pfam" id="PF08451"/>
    </source>
</evidence>
<proteinExistence type="inferred from homology"/>
<evidence type="ECO:0000256" key="10">
    <source>
        <dbReference type="ARBA" id="ARBA00047764"/>
    </source>
</evidence>
<feature type="domain" description="Adenosine/AMP deaminase N-terminal" evidence="13">
    <location>
        <begin position="25"/>
        <end position="102"/>
    </location>
</feature>
<keyword evidence="7" id="KW-0479">Metal-binding</keyword>
<dbReference type="Proteomes" id="UP000000305">
    <property type="component" value="Unassembled WGS sequence"/>
</dbReference>
<dbReference type="PANTHER" id="PTHR11409:SF39">
    <property type="entry name" value="ADENOSINE DEAMINASE 2"/>
    <property type="match status" value="1"/>
</dbReference>
<evidence type="ECO:0000256" key="5">
    <source>
        <dbReference type="ARBA" id="ARBA00018099"/>
    </source>
</evidence>
<dbReference type="GO" id="GO:0004000">
    <property type="term" value="F:adenosine deaminase activity"/>
    <property type="evidence" value="ECO:0000318"/>
    <property type="project" value="GO_Central"/>
</dbReference>
<dbReference type="InParanoid" id="E9H0U5"/>
<gene>
    <name evidence="14" type="ORF">DAPPUDRAFT_307202</name>
</gene>
<sequence length="516" mass="57769">MPRLIAISALGLLAVLLLAHSAYSVDVNEFLAQREQFLAEESSRILGGSITLNADEQLVNNMLMTAKTLEYDQSFSNLDFAPATNFFLAKPSMLQSEVFKFIQQMPKGGVLHIHDIAVTPLEFLINDASYRPNLYVCSPPQDPVFFQFASSAPANLVDCQWTLVSDRRAQEGPQQFDAWLRSKLSLYTPTPQETYPNINSVWTAFENTLIAASGIITYAPVFTDYFYQGLQSFYDDNVQYIEIRTTLPLVYDLDGTFTDEVQVTQLYKDTFDRFKSDNPDFSGAKIIFAPLRRVDTATMTKYLELASQLKAQFPDVVAGFDLVGQEDLGPPLKDFLSQFLAGAADPNLHYFFHAGETNWHGTDVDENLIDAILLNATRIGHGFAVAKHPSVMDMARSKGVPVEVCPISNQVLSLVADLRNHPAAMLFTNGFPLVISSDDPASWEAVALSSDFYMAFMGLAGRKADLRTLKQLAINSIMFSAMSTDEKNSAMAEWYKRWNTFILNQYNNYKTKHNLI</sequence>
<dbReference type="EMBL" id="GL732582">
    <property type="protein sequence ID" value="EFX74640.1"/>
    <property type="molecule type" value="Genomic_DNA"/>
</dbReference>
<dbReference type="InterPro" id="IPR006331">
    <property type="entry name" value="ADGF"/>
</dbReference>
<dbReference type="AlphaFoldDB" id="E9H0U5"/>
<comment type="subcellular location">
    <subcellularLocation>
        <location evidence="2">Secreted</location>
    </subcellularLocation>
</comment>